<dbReference type="GO" id="GO:0030246">
    <property type="term" value="F:carbohydrate binding"/>
    <property type="evidence" value="ECO:0007669"/>
    <property type="project" value="InterPro"/>
</dbReference>
<reference evidence="7 8" key="1">
    <citation type="submission" date="2016-11" db="EMBL/GenBank/DDBJ databases">
        <title>Interaction between Lactobacillus species and yeast in water kefir.</title>
        <authorList>
            <person name="Behr J."/>
            <person name="Xu D."/>
            <person name="Vogel R.F."/>
        </authorList>
    </citation>
    <scope>NUCLEOTIDE SEQUENCE [LARGE SCALE GENOMIC DNA]</scope>
    <source>
        <strain evidence="7 8">TMW 1.1827</strain>
    </source>
</reference>
<organism evidence="7 8">
    <name type="scientific">Liquorilactobacillus nagelii</name>
    <dbReference type="NCBI Taxonomy" id="82688"/>
    <lineage>
        <taxon>Bacteria</taxon>
        <taxon>Bacillati</taxon>
        <taxon>Bacillota</taxon>
        <taxon>Bacilli</taxon>
        <taxon>Lactobacillales</taxon>
        <taxon>Lactobacillaceae</taxon>
        <taxon>Liquorilactobacillus</taxon>
    </lineage>
</organism>
<gene>
    <name evidence="7" type="ORF">BSQ50_09250</name>
</gene>
<dbReference type="GO" id="GO:0004034">
    <property type="term" value="F:aldose 1-epimerase activity"/>
    <property type="evidence" value="ECO:0007669"/>
    <property type="project" value="TreeGrafter"/>
</dbReference>
<evidence type="ECO:0000256" key="5">
    <source>
        <dbReference type="ARBA" id="ARBA00032300"/>
    </source>
</evidence>
<accession>A0A3S6QWY4</accession>
<comment type="similarity">
    <text evidence="1">Belongs to the aldose epimerase family.</text>
</comment>
<evidence type="ECO:0000256" key="4">
    <source>
        <dbReference type="ARBA" id="ARBA00023277"/>
    </source>
</evidence>
<name>A0A3S6QWY4_9LACO</name>
<dbReference type="KEGG" id="lng:BSQ50_09250"/>
<dbReference type="PANTHER" id="PTHR10091:SF0">
    <property type="entry name" value="GALACTOSE MUTAROTASE"/>
    <property type="match status" value="1"/>
</dbReference>
<dbReference type="PANTHER" id="PTHR10091">
    <property type="entry name" value="ALDOSE-1-EPIMERASE"/>
    <property type="match status" value="1"/>
</dbReference>
<dbReference type="RefSeq" id="WP_187343733.1">
    <property type="nucleotide sequence ID" value="NZ_CP018180.1"/>
</dbReference>
<dbReference type="InterPro" id="IPR011013">
    <property type="entry name" value="Gal_mutarotase_sf_dom"/>
</dbReference>
<evidence type="ECO:0000256" key="2">
    <source>
        <dbReference type="ARBA" id="ARBA00014165"/>
    </source>
</evidence>
<evidence type="ECO:0000256" key="3">
    <source>
        <dbReference type="ARBA" id="ARBA00023235"/>
    </source>
</evidence>
<dbReference type="Gene3D" id="2.70.98.10">
    <property type="match status" value="1"/>
</dbReference>
<dbReference type="InterPro" id="IPR008183">
    <property type="entry name" value="Aldose_1/G6P_1-epimerase"/>
</dbReference>
<keyword evidence="8" id="KW-1185">Reference proteome</keyword>
<dbReference type="InterPro" id="IPR014718">
    <property type="entry name" value="GH-type_carb-bd"/>
</dbReference>
<proteinExistence type="inferred from homology"/>
<dbReference type="CDD" id="cd09019">
    <property type="entry name" value="galactose_mutarotase_like"/>
    <property type="match status" value="1"/>
</dbReference>
<dbReference type="PROSITE" id="PS00545">
    <property type="entry name" value="ALDOSE_1_EPIMERASE"/>
    <property type="match status" value="1"/>
</dbReference>
<dbReference type="AlphaFoldDB" id="A0A3S6QWY4"/>
<dbReference type="Proteomes" id="UP000324497">
    <property type="component" value="Chromosome"/>
</dbReference>
<keyword evidence="4" id="KW-0119">Carbohydrate metabolism</keyword>
<dbReference type="Pfam" id="PF01263">
    <property type="entry name" value="Aldose_epim"/>
    <property type="match status" value="1"/>
</dbReference>
<dbReference type="GO" id="GO:0006006">
    <property type="term" value="P:glucose metabolic process"/>
    <property type="evidence" value="ECO:0007669"/>
    <property type="project" value="TreeGrafter"/>
</dbReference>
<dbReference type="SUPFAM" id="SSF74650">
    <property type="entry name" value="Galactose mutarotase-like"/>
    <property type="match status" value="1"/>
</dbReference>
<dbReference type="InterPro" id="IPR018052">
    <property type="entry name" value="Ald1_epimerase_CS"/>
</dbReference>
<keyword evidence="3" id="KW-0413">Isomerase</keyword>
<evidence type="ECO:0000256" key="1">
    <source>
        <dbReference type="ARBA" id="ARBA00006206"/>
    </source>
</evidence>
<evidence type="ECO:0000313" key="8">
    <source>
        <dbReference type="Proteomes" id="UP000324497"/>
    </source>
</evidence>
<protein>
    <recommendedName>
        <fullName evidence="2">Aldose 1-epimerase</fullName>
    </recommendedName>
    <alternativeName>
        <fullName evidence="6">Galactose mutarotase</fullName>
    </alternativeName>
    <alternativeName>
        <fullName evidence="5">Type-1 mutarotase</fullName>
    </alternativeName>
</protein>
<dbReference type="GO" id="GO:0005737">
    <property type="term" value="C:cytoplasm"/>
    <property type="evidence" value="ECO:0007669"/>
    <property type="project" value="TreeGrafter"/>
</dbReference>
<dbReference type="GO" id="GO:0033499">
    <property type="term" value="P:galactose catabolic process via UDP-galactose, Leloir pathway"/>
    <property type="evidence" value="ECO:0007669"/>
    <property type="project" value="TreeGrafter"/>
</dbReference>
<sequence>MQVEKTLIGNYQGQDVYSYKIVNDQQNYIEIFSYAVTWHSFVMNGKNLLVHFDQLADYFGTPTYLCQAVGRVAGRITGGKVTLNNQNFQLPQNEGENTLHGGPSGFSAYNWPAKIIQGKDKVEICFSKKITSADDGFPNGLDVEIIISFDNLNQVRMIFKGKANGTTIFNPTNHVYFNLNVEQANLSNHKLQIASSQRLELNHAKLPTGNLLDNSDSGYDFSTSKNLLESLTEIKQNELDDAFVISTNKEQPVATLSNQATNEKIQIFSNRQGLVVYTADFNNDGVFDALALEAQSLPDAVNHPEWGENTVLTDGQSSSAEIVYKYSD</sequence>
<evidence type="ECO:0000256" key="6">
    <source>
        <dbReference type="ARBA" id="ARBA00033373"/>
    </source>
</evidence>
<evidence type="ECO:0000313" key="7">
    <source>
        <dbReference type="EMBL" id="AUJ32701.1"/>
    </source>
</evidence>
<dbReference type="EMBL" id="CP018180">
    <property type="protein sequence ID" value="AUJ32701.1"/>
    <property type="molecule type" value="Genomic_DNA"/>
</dbReference>
<dbReference type="InterPro" id="IPR047215">
    <property type="entry name" value="Galactose_mutarotase-like"/>
</dbReference>